<name>A0A968GJ66_9SPIO</name>
<keyword evidence="6" id="KW-0472">Membrane</keyword>
<keyword evidence="6" id="KW-1133">Transmembrane helix</keyword>
<feature type="transmembrane region" description="Helical" evidence="6">
    <location>
        <begin position="6"/>
        <end position="30"/>
    </location>
</feature>
<dbReference type="PANTHER" id="PTHR10434:SF64">
    <property type="entry name" value="1-ACYL-SN-GLYCEROL-3-PHOSPHATE ACYLTRANSFERASE-RELATED"/>
    <property type="match status" value="1"/>
</dbReference>
<evidence type="ECO:0000256" key="1">
    <source>
        <dbReference type="ARBA" id="ARBA00005189"/>
    </source>
</evidence>
<proteinExistence type="predicted"/>
<protein>
    <submittedName>
        <fullName evidence="8">1-acyl-sn-glycerol-3-phosphate acyltransferase</fullName>
    </submittedName>
</protein>
<evidence type="ECO:0000259" key="7">
    <source>
        <dbReference type="SMART" id="SM00563"/>
    </source>
</evidence>
<evidence type="ECO:0000256" key="4">
    <source>
        <dbReference type="ARBA" id="ARBA00023098"/>
    </source>
</evidence>
<dbReference type="PANTHER" id="PTHR10434">
    <property type="entry name" value="1-ACYL-SN-GLYCEROL-3-PHOSPHATE ACYLTRANSFERASE"/>
    <property type="match status" value="1"/>
</dbReference>
<evidence type="ECO:0000256" key="5">
    <source>
        <dbReference type="ARBA" id="ARBA00023315"/>
    </source>
</evidence>
<dbReference type="SMART" id="SM00563">
    <property type="entry name" value="PlsC"/>
    <property type="match status" value="1"/>
</dbReference>
<dbReference type="CDD" id="cd07989">
    <property type="entry name" value="LPLAT_AGPAT-like"/>
    <property type="match status" value="1"/>
</dbReference>
<dbReference type="SUPFAM" id="SSF69593">
    <property type="entry name" value="Glycerol-3-phosphate (1)-acyltransferase"/>
    <property type="match status" value="1"/>
</dbReference>
<keyword evidence="2" id="KW-0444">Lipid biosynthesis</keyword>
<dbReference type="RefSeq" id="WP_167696089.1">
    <property type="nucleotide sequence ID" value="NZ_CP118181.1"/>
</dbReference>
<keyword evidence="9" id="KW-1185">Reference proteome</keyword>
<evidence type="ECO:0000256" key="3">
    <source>
        <dbReference type="ARBA" id="ARBA00022679"/>
    </source>
</evidence>
<sequence>MKILGLLRFLVVFILVSLVTIPFLLIQWLLRFLRARKLNRAFAYRTLSWISRALMWGNGARVTVSGLENLPKNRGVLFMSNHQEYSDILLCYGYLRTPMAMIAKKELGDIPFLATYMRSLECYMLDRKDPKQAMKLFQKAKQRLTEEHYSALIYPEGTRSRGPKNRDFMVGASRIAYLADTAIVPVTISGSWKAGQYITQVGGKKPIDIVIHPMIETKDYPSDQKQALMTKVQTTVESGFTSANDASISKQ</sequence>
<keyword evidence="4" id="KW-0443">Lipid metabolism</keyword>
<dbReference type="Pfam" id="PF01553">
    <property type="entry name" value="Acyltransferase"/>
    <property type="match status" value="1"/>
</dbReference>
<dbReference type="InterPro" id="IPR002123">
    <property type="entry name" value="Plipid/glycerol_acylTrfase"/>
</dbReference>
<comment type="pathway">
    <text evidence="1">Lipid metabolism.</text>
</comment>
<feature type="domain" description="Phospholipid/glycerol acyltransferase" evidence="7">
    <location>
        <begin position="76"/>
        <end position="191"/>
    </location>
</feature>
<dbReference type="Proteomes" id="UP000778951">
    <property type="component" value="Unassembled WGS sequence"/>
</dbReference>
<accession>A0A968GJ66</accession>
<comment type="caution">
    <text evidence="8">The sequence shown here is derived from an EMBL/GenBank/DDBJ whole genome shotgun (WGS) entry which is preliminary data.</text>
</comment>
<dbReference type="EMBL" id="JAATLM010000001">
    <property type="protein sequence ID" value="NIZ70022.1"/>
    <property type="molecule type" value="Genomic_DNA"/>
</dbReference>
<evidence type="ECO:0000313" key="9">
    <source>
        <dbReference type="Proteomes" id="UP000778951"/>
    </source>
</evidence>
<reference evidence="8" key="1">
    <citation type="submission" date="2020-03" db="EMBL/GenBank/DDBJ databases">
        <title>Spirochaetal bacteria isolated from arthropods constitute a novel genus Entomospira genus novum within the order Spirochaetales.</title>
        <authorList>
            <person name="Grana-Miraglia L."/>
            <person name="Sikutova S."/>
            <person name="Fingerle V."/>
            <person name="Sing A."/>
            <person name="Castillo-Ramirez S."/>
            <person name="Margos G."/>
            <person name="Rudolf I."/>
        </authorList>
    </citation>
    <scope>NUCLEOTIDE SEQUENCE</scope>
    <source>
        <strain evidence="8">BR149</strain>
    </source>
</reference>
<gene>
    <name evidence="8" type="ORF">HCT48_07365</name>
</gene>
<dbReference type="GO" id="GO:0003841">
    <property type="term" value="F:1-acylglycerol-3-phosphate O-acyltransferase activity"/>
    <property type="evidence" value="ECO:0007669"/>
    <property type="project" value="TreeGrafter"/>
</dbReference>
<evidence type="ECO:0000313" key="8">
    <source>
        <dbReference type="EMBL" id="NIZ70022.1"/>
    </source>
</evidence>
<keyword evidence="5 8" id="KW-0012">Acyltransferase</keyword>
<dbReference type="AlphaFoldDB" id="A0A968GJ66"/>
<organism evidence="8 9">
    <name type="scientific">Entomospira culicis</name>
    <dbReference type="NCBI Taxonomy" id="2719989"/>
    <lineage>
        <taxon>Bacteria</taxon>
        <taxon>Pseudomonadati</taxon>
        <taxon>Spirochaetota</taxon>
        <taxon>Spirochaetia</taxon>
        <taxon>Spirochaetales</taxon>
        <taxon>Spirochaetaceae</taxon>
        <taxon>Entomospira</taxon>
    </lineage>
</organism>
<keyword evidence="6" id="KW-0812">Transmembrane</keyword>
<evidence type="ECO:0000256" key="6">
    <source>
        <dbReference type="SAM" id="Phobius"/>
    </source>
</evidence>
<evidence type="ECO:0000256" key="2">
    <source>
        <dbReference type="ARBA" id="ARBA00022516"/>
    </source>
</evidence>
<dbReference type="GO" id="GO:0006654">
    <property type="term" value="P:phosphatidic acid biosynthetic process"/>
    <property type="evidence" value="ECO:0007669"/>
    <property type="project" value="TreeGrafter"/>
</dbReference>
<keyword evidence="3" id="KW-0808">Transferase</keyword>